<dbReference type="InterPro" id="IPR013108">
    <property type="entry name" value="Amidohydro_3"/>
</dbReference>
<dbReference type="NCBIfam" id="TIGR03121">
    <property type="entry name" value="one_C_dehyd_A"/>
    <property type="match status" value="1"/>
</dbReference>
<dbReference type="Proteomes" id="UP000273982">
    <property type="component" value="Plasmid pGW6_1"/>
</dbReference>
<proteinExistence type="predicted"/>
<dbReference type="InterPro" id="IPR012027">
    <property type="entry name" value="Formylmethanofuran_DH_asu"/>
</dbReference>
<dbReference type="AlphaFoldDB" id="A0A3G8MAS5"/>
<evidence type="ECO:0000313" key="3">
    <source>
        <dbReference type="Proteomes" id="UP000273982"/>
    </source>
</evidence>
<keyword evidence="2" id="KW-0614">Plasmid</keyword>
<dbReference type="InterPro" id="IPR050378">
    <property type="entry name" value="Metallo-dep_Hydrolases_sf"/>
</dbReference>
<sequence length="545" mass="59334">MALTVLRGGHVVDPATGQDAIGDIWFEDGRIVASPDGRKPDREIDVSGHIVMAGAIDIHSHIAGGNVNTARLLLPELHRAIRARLAGTPLSTAKWSTFETGRLYAQMGFTTVVEPAMAPHHALQTHLELNDVPIIDRGALTVLGNDDFLLGMLRDGEKDGAINDYVAQTVENTRSLGLKCINPGGVEAFKENMRAFGLDDVVPFYGLTSRQIFQTLQKATQAVGIAHPLHLHMNNLGLAGNIETALATIDAAQGLPLHLAHVQFYAYGTEGKNGFSSAGARFAEKINANKNVSVDVGQVMFSQTVTISSDVLKQFNSLPGASPKKGAIFDGDANGGGIVPYAYKVSNYYNAVQWAAGLELFLLIDNPEQVYFTTDHPNGGPFTTYPELFALLMSADLRAQHISRLPAEALEHTTLPSITREYTFYEIAQMSRSGAAKLFGFTDRGQLGPGAIADIAVYKPSRDIAGMFRRAAYVFKDGELVVRDGEVSRYTRGKTLHIRPRYDQKIVKRLDSYYDELYGLPRTIFDLPDAALPNTDAFAEVACRI</sequence>
<dbReference type="PANTHER" id="PTHR11647">
    <property type="entry name" value="HYDRANTOINASE/DIHYDROPYRIMIDINASE FAMILY MEMBER"/>
    <property type="match status" value="1"/>
</dbReference>
<protein>
    <submittedName>
        <fullName evidence="2">Formylmethanofuran dehydrogenase subunit A</fullName>
    </submittedName>
</protein>
<accession>A0A3G8MAS5</accession>
<dbReference type="SUPFAM" id="SSF51338">
    <property type="entry name" value="Composite domain of metallo-dependent hydrolases"/>
    <property type="match status" value="2"/>
</dbReference>
<organism evidence="2 3">
    <name type="scientific">Methylocystis rosea</name>
    <dbReference type="NCBI Taxonomy" id="173366"/>
    <lineage>
        <taxon>Bacteria</taxon>
        <taxon>Pseudomonadati</taxon>
        <taxon>Pseudomonadota</taxon>
        <taxon>Alphaproteobacteria</taxon>
        <taxon>Hyphomicrobiales</taxon>
        <taxon>Methylocystaceae</taxon>
        <taxon>Methylocystis</taxon>
    </lineage>
</organism>
<dbReference type="PIRSF" id="PIRSF006453">
    <property type="entry name" value="FwdA"/>
    <property type="match status" value="1"/>
</dbReference>
<dbReference type="GO" id="GO:0016810">
    <property type="term" value="F:hydrolase activity, acting on carbon-nitrogen (but not peptide) bonds"/>
    <property type="evidence" value="ECO:0007669"/>
    <property type="project" value="InterPro"/>
</dbReference>
<dbReference type="Gene3D" id="2.30.40.10">
    <property type="entry name" value="Urease, subunit C, domain 1"/>
    <property type="match status" value="1"/>
</dbReference>
<dbReference type="RefSeq" id="WP_124740424.1">
    <property type="nucleotide sequence ID" value="NZ_CP034087.1"/>
</dbReference>
<dbReference type="Pfam" id="PF07969">
    <property type="entry name" value="Amidohydro_3"/>
    <property type="match status" value="1"/>
</dbReference>
<gene>
    <name evidence="2" type="ORF">EHO51_19090</name>
</gene>
<dbReference type="SUPFAM" id="SSF51556">
    <property type="entry name" value="Metallo-dependent hydrolases"/>
    <property type="match status" value="1"/>
</dbReference>
<geneLocation type="plasmid" evidence="3">
    <name>pgw6_1</name>
</geneLocation>
<evidence type="ECO:0000313" key="2">
    <source>
        <dbReference type="EMBL" id="AZG78916.1"/>
    </source>
</evidence>
<dbReference type="InterPro" id="IPR011059">
    <property type="entry name" value="Metal-dep_hydrolase_composite"/>
</dbReference>
<dbReference type="PANTHER" id="PTHR11647:SF1">
    <property type="entry name" value="COLLAPSIN RESPONSE MEDIATOR PROTEIN"/>
    <property type="match status" value="1"/>
</dbReference>
<dbReference type="InterPro" id="IPR032466">
    <property type="entry name" value="Metal_Hydrolase"/>
</dbReference>
<name>A0A3G8MAS5_9HYPH</name>
<dbReference type="EMBL" id="CP034087">
    <property type="protein sequence ID" value="AZG78916.1"/>
    <property type="molecule type" value="Genomic_DNA"/>
</dbReference>
<evidence type="ECO:0000259" key="1">
    <source>
        <dbReference type="Pfam" id="PF07969"/>
    </source>
</evidence>
<reference evidence="2 3" key="1">
    <citation type="submission" date="2018-11" db="EMBL/GenBank/DDBJ databases">
        <title>Genome squencing of methanotrophic bacteria isolated from alkaline groundwater in Korea.</title>
        <authorList>
            <person name="Nguyen L.N."/>
        </authorList>
    </citation>
    <scope>NUCLEOTIDE SEQUENCE [LARGE SCALE GENOMIC DNA]</scope>
    <source>
        <strain evidence="2 3">GW6</strain>
        <plasmid evidence="3">pgw6_1</plasmid>
    </source>
</reference>
<feature type="domain" description="Amidohydrolase 3" evidence="1">
    <location>
        <begin position="42"/>
        <end position="481"/>
    </location>
</feature>
<dbReference type="KEGG" id="mros:EHO51_19090"/>